<evidence type="ECO:0000313" key="2">
    <source>
        <dbReference type="EMBL" id="GBC06225.1"/>
    </source>
</evidence>
<accession>A0A2Z6S626</accession>
<dbReference type="AlphaFoldDB" id="A0A2Z6S626"/>
<name>A0A2Z6S626_9GLOM</name>
<organism evidence="2 3">
    <name type="scientific">Rhizophagus clarus</name>
    <dbReference type="NCBI Taxonomy" id="94130"/>
    <lineage>
        <taxon>Eukaryota</taxon>
        <taxon>Fungi</taxon>
        <taxon>Fungi incertae sedis</taxon>
        <taxon>Mucoromycota</taxon>
        <taxon>Glomeromycotina</taxon>
        <taxon>Glomeromycetes</taxon>
        <taxon>Glomerales</taxon>
        <taxon>Glomeraceae</taxon>
        <taxon>Rhizophagus</taxon>
    </lineage>
</organism>
<evidence type="ECO:0000313" key="3">
    <source>
        <dbReference type="Proteomes" id="UP000247702"/>
    </source>
</evidence>
<proteinExistence type="predicted"/>
<dbReference type="InterPro" id="IPR037238">
    <property type="entry name" value="YbiA-like_sf"/>
</dbReference>
<sequence>MEKPVINFYRVGEEWGEFSNFFKAEIWIDEETWPTTEHYFQAQKFPSQHEIQQKIRNFEKPGQAASFAHTKDAKIVEASPTDSYWGNATRKDGSEGLNKLGLLLMEIRETLANEHEENKGT</sequence>
<dbReference type="Pfam" id="PF08719">
    <property type="entry name" value="NADAR"/>
    <property type="match status" value="1"/>
</dbReference>
<reference evidence="2 3" key="1">
    <citation type="submission" date="2017-11" db="EMBL/GenBank/DDBJ databases">
        <title>The genome of Rhizophagus clarus HR1 reveals common genetic basis of auxotrophy among arbuscular mycorrhizal fungi.</title>
        <authorList>
            <person name="Kobayashi Y."/>
        </authorList>
    </citation>
    <scope>NUCLEOTIDE SEQUENCE [LARGE SCALE GENOMIC DNA]</scope>
    <source>
        <strain evidence="2 3">HR1</strain>
    </source>
</reference>
<dbReference type="Proteomes" id="UP000247702">
    <property type="component" value="Unassembled WGS sequence"/>
</dbReference>
<feature type="domain" description="NADAR" evidence="1">
    <location>
        <begin position="68"/>
        <end position="111"/>
    </location>
</feature>
<protein>
    <recommendedName>
        <fullName evidence="1">NADAR domain-containing protein</fullName>
    </recommendedName>
</protein>
<evidence type="ECO:0000259" key="1">
    <source>
        <dbReference type="Pfam" id="PF08719"/>
    </source>
</evidence>
<dbReference type="SUPFAM" id="SSF143990">
    <property type="entry name" value="YbiA-like"/>
    <property type="match status" value="1"/>
</dbReference>
<comment type="caution">
    <text evidence="2">The sequence shown here is derived from an EMBL/GenBank/DDBJ whole genome shotgun (WGS) entry which is preliminary data.</text>
</comment>
<dbReference type="EMBL" id="BEXD01004059">
    <property type="protein sequence ID" value="GBC06225.1"/>
    <property type="molecule type" value="Genomic_DNA"/>
</dbReference>
<keyword evidence="3" id="KW-1185">Reference proteome</keyword>
<dbReference type="InterPro" id="IPR012816">
    <property type="entry name" value="NADAR"/>
</dbReference>
<dbReference type="CDD" id="cd15457">
    <property type="entry name" value="NADAR"/>
    <property type="match status" value="1"/>
</dbReference>
<gene>
    <name evidence="2" type="ORF">RclHR1_00670017</name>
</gene>
<dbReference type="Gene3D" id="1.10.357.40">
    <property type="entry name" value="YbiA-like"/>
    <property type="match status" value="2"/>
</dbReference>
<dbReference type="STRING" id="94130.A0A2Z6S626"/>